<feature type="transmembrane region" description="Helical" evidence="1">
    <location>
        <begin position="90"/>
        <end position="109"/>
    </location>
</feature>
<dbReference type="RefSeq" id="WP_336808386.1">
    <property type="nucleotide sequence ID" value="NZ_JBBBNY010000011.1"/>
</dbReference>
<proteinExistence type="predicted"/>
<keyword evidence="1" id="KW-1133">Transmembrane helix</keyword>
<name>A0ABU8JEQ2_9GAMM</name>
<accession>A0ABU8JEQ2</accession>
<gene>
    <name evidence="2" type="ORF">WAT24_13345</name>
</gene>
<keyword evidence="1" id="KW-0812">Transmembrane</keyword>
<evidence type="ECO:0000313" key="2">
    <source>
        <dbReference type="EMBL" id="MEI7037748.1"/>
    </source>
</evidence>
<keyword evidence="1" id="KW-0472">Membrane</keyword>
<dbReference type="EMBL" id="JBBBNY010000011">
    <property type="protein sequence ID" value="MEI7037748.1"/>
    <property type="molecule type" value="Genomic_DNA"/>
</dbReference>
<comment type="caution">
    <text evidence="2">The sequence shown here is derived from an EMBL/GenBank/DDBJ whole genome shotgun (WGS) entry which is preliminary data.</text>
</comment>
<protein>
    <submittedName>
        <fullName evidence="2">Uncharacterized protein</fullName>
    </submittedName>
</protein>
<sequence length="110" mass="13067">MNLAVMVYLALLACGVASFVLYYVAQFRIAALLREHHPQQWRIIAEPEQGQASGLRTWMRMQHVLRSTQPRLPELLQDAAITRWFRLWRVMPWLAWACWFAAIFLQWQAR</sequence>
<evidence type="ECO:0000256" key="1">
    <source>
        <dbReference type="SAM" id="Phobius"/>
    </source>
</evidence>
<feature type="transmembrane region" description="Helical" evidence="1">
    <location>
        <begin position="6"/>
        <end position="25"/>
    </location>
</feature>
<dbReference type="Proteomes" id="UP001381174">
    <property type="component" value="Unassembled WGS sequence"/>
</dbReference>
<organism evidence="2 3">
    <name type="scientific">Fulvimonas yonginensis</name>
    <dbReference type="NCBI Taxonomy" id="1495200"/>
    <lineage>
        <taxon>Bacteria</taxon>
        <taxon>Pseudomonadati</taxon>
        <taxon>Pseudomonadota</taxon>
        <taxon>Gammaproteobacteria</taxon>
        <taxon>Lysobacterales</taxon>
        <taxon>Rhodanobacteraceae</taxon>
        <taxon>Fulvimonas</taxon>
    </lineage>
</organism>
<keyword evidence="3" id="KW-1185">Reference proteome</keyword>
<reference evidence="2 3" key="1">
    <citation type="journal article" date="2014" name="Int. J. Syst. Evol. Microbiol.">
        <title>Fulvimonas yonginensis sp. nov., isolated from greenhouse soil, and emended description of the genus Fulvimonas.</title>
        <authorList>
            <person name="Ahn J.H."/>
            <person name="Kim S.J."/>
            <person name="Weon H.Y."/>
            <person name="Hong S.B."/>
            <person name="Seok S.J."/>
            <person name="Kwon S.W."/>
        </authorList>
    </citation>
    <scope>NUCLEOTIDE SEQUENCE [LARGE SCALE GENOMIC DNA]</scope>
    <source>
        <strain evidence="2 3">KACC 16952</strain>
    </source>
</reference>
<evidence type="ECO:0000313" key="3">
    <source>
        <dbReference type="Proteomes" id="UP001381174"/>
    </source>
</evidence>